<sequence length="219" mass="23322">MRILLAAVLAGCGLAFAPAHGDAAPLDCPPFCDRIPQSAWIAPSSIPLHDAYRWPELGAVATPVTAPLFRFEEACASPPVDDARAYAVASRAVVTSPDGMWHLQAQVMHWRGEAWRAGETATEVYDAGVAALRRCQLTAPHTSPSLTTAEPERKAAVISDAAGPTLHEYLLVDPRSGTISELALWSTGRQARPWPAIADADVLDAMAAPLCVAYIDSCR</sequence>
<evidence type="ECO:0000256" key="1">
    <source>
        <dbReference type="SAM" id="SignalP"/>
    </source>
</evidence>
<comment type="caution">
    <text evidence="2">The sequence shown here is derived from an EMBL/GenBank/DDBJ whole genome shotgun (WGS) entry which is preliminary data.</text>
</comment>
<dbReference type="AlphaFoldDB" id="A0A9X2YQ19"/>
<keyword evidence="1" id="KW-0732">Signal</keyword>
<reference evidence="2" key="1">
    <citation type="submission" date="2020-07" db="EMBL/GenBank/DDBJ databases">
        <authorList>
            <person name="Pettersson B.M.F."/>
            <person name="Behra P.R.K."/>
            <person name="Ramesh M."/>
            <person name="Das S."/>
            <person name="Dasgupta S."/>
            <person name="Kirsebom L.A."/>
        </authorList>
    </citation>
    <scope>NUCLEOTIDE SEQUENCE</scope>
    <source>
        <strain evidence="2">DSM 44615</strain>
    </source>
</reference>
<feature type="chain" id="PRO_5040784900" evidence="1">
    <location>
        <begin position="22"/>
        <end position="219"/>
    </location>
</feature>
<protein>
    <submittedName>
        <fullName evidence="2">ATPase</fullName>
    </submittedName>
</protein>
<proteinExistence type="predicted"/>
<dbReference type="EMBL" id="JACKSJ010000148">
    <property type="protein sequence ID" value="MCV7171789.1"/>
    <property type="molecule type" value="Genomic_DNA"/>
</dbReference>
<organism evidence="2 3">
    <name type="scientific">[Mycobacterium] manitobense</name>
    <dbReference type="NCBI Taxonomy" id="190147"/>
    <lineage>
        <taxon>Bacteria</taxon>
        <taxon>Bacillati</taxon>
        <taxon>Actinomycetota</taxon>
        <taxon>Actinomycetes</taxon>
        <taxon>Mycobacteriales</taxon>
        <taxon>Mycobacteriaceae</taxon>
        <taxon>Mycolicibacterium</taxon>
    </lineage>
</organism>
<keyword evidence="3" id="KW-1185">Reference proteome</keyword>
<feature type="signal peptide" evidence="1">
    <location>
        <begin position="1"/>
        <end position="21"/>
    </location>
</feature>
<dbReference type="Proteomes" id="UP001140293">
    <property type="component" value="Unassembled WGS sequence"/>
</dbReference>
<evidence type="ECO:0000313" key="3">
    <source>
        <dbReference type="Proteomes" id="UP001140293"/>
    </source>
</evidence>
<gene>
    <name evidence="2" type="ORF">H7I41_17895</name>
</gene>
<dbReference type="RefSeq" id="WP_264013967.1">
    <property type="nucleotide sequence ID" value="NZ_JACKSJ010000148.1"/>
</dbReference>
<name>A0A9X2YQ19_9MYCO</name>
<accession>A0A9X2YQ19</accession>
<evidence type="ECO:0000313" key="2">
    <source>
        <dbReference type="EMBL" id="MCV7171789.1"/>
    </source>
</evidence>
<reference evidence="2" key="2">
    <citation type="journal article" date="2022" name="BMC Genomics">
        <title>Comparative genome analysis of mycobacteria focusing on tRNA and non-coding RNA.</title>
        <authorList>
            <person name="Behra P.R.K."/>
            <person name="Pettersson B.M.F."/>
            <person name="Ramesh M."/>
            <person name="Das S."/>
            <person name="Dasgupta S."/>
            <person name="Kirsebom L.A."/>
        </authorList>
    </citation>
    <scope>NUCLEOTIDE SEQUENCE</scope>
    <source>
        <strain evidence="2">DSM 44615</strain>
    </source>
</reference>